<keyword evidence="12" id="KW-0326">Glycosidase</keyword>
<evidence type="ECO:0000256" key="7">
    <source>
        <dbReference type="ARBA" id="ARBA00022833"/>
    </source>
</evidence>
<evidence type="ECO:0000256" key="13">
    <source>
        <dbReference type="PROSITE-ProRule" id="PRU00391"/>
    </source>
</evidence>
<keyword evidence="10" id="KW-0456">Lyase</keyword>
<keyword evidence="17" id="KW-1185">Reference proteome</keyword>
<dbReference type="InterPro" id="IPR015886">
    <property type="entry name" value="H2TH_FPG"/>
</dbReference>
<dbReference type="SMART" id="SM00898">
    <property type="entry name" value="Fapy_DNA_glyco"/>
    <property type="match status" value="1"/>
</dbReference>
<evidence type="ECO:0000256" key="3">
    <source>
        <dbReference type="ARBA" id="ARBA00022723"/>
    </source>
</evidence>
<evidence type="ECO:0000313" key="17">
    <source>
        <dbReference type="Proteomes" id="UP000703038"/>
    </source>
</evidence>
<keyword evidence="8" id="KW-0238">DNA-binding</keyword>
<dbReference type="Pfam" id="PF06831">
    <property type="entry name" value="H2TH"/>
    <property type="match status" value="1"/>
</dbReference>
<dbReference type="EC" id="4.2.99.18" evidence="2"/>
<dbReference type="SMART" id="SM01232">
    <property type="entry name" value="H2TH"/>
    <property type="match status" value="1"/>
</dbReference>
<keyword evidence="3" id="KW-0479">Metal-binding</keyword>
<organism evidence="16 17">
    <name type="scientific">Rhodococcoides corynebacterioides</name>
    <dbReference type="NCBI Taxonomy" id="53972"/>
    <lineage>
        <taxon>Bacteria</taxon>
        <taxon>Bacillati</taxon>
        <taxon>Actinomycetota</taxon>
        <taxon>Actinomycetes</taxon>
        <taxon>Mycobacteriales</taxon>
        <taxon>Nocardiaceae</taxon>
        <taxon>Rhodococcoides</taxon>
    </lineage>
</organism>
<dbReference type="Gene3D" id="3.20.190.10">
    <property type="entry name" value="MutM-like, N-terminal"/>
    <property type="match status" value="1"/>
</dbReference>
<dbReference type="PANTHER" id="PTHR42697:SF1">
    <property type="entry name" value="ENDONUCLEASE 8"/>
    <property type="match status" value="1"/>
</dbReference>
<evidence type="ECO:0000313" key="16">
    <source>
        <dbReference type="EMBL" id="MBM7416519.1"/>
    </source>
</evidence>
<protein>
    <recommendedName>
        <fullName evidence="2">DNA-(apurinic or apyrimidinic site) lyase</fullName>
        <ecNumber evidence="2">4.2.99.18</ecNumber>
    </recommendedName>
</protein>
<dbReference type="Pfam" id="PF01149">
    <property type="entry name" value="Fapy_DNA_glyco"/>
    <property type="match status" value="1"/>
</dbReference>
<evidence type="ECO:0000256" key="10">
    <source>
        <dbReference type="ARBA" id="ARBA00023239"/>
    </source>
</evidence>
<evidence type="ECO:0000256" key="6">
    <source>
        <dbReference type="ARBA" id="ARBA00022801"/>
    </source>
</evidence>
<dbReference type="SUPFAM" id="SSF46946">
    <property type="entry name" value="S13-like H2TH domain"/>
    <property type="match status" value="1"/>
</dbReference>
<feature type="domain" description="FPG-type" evidence="14">
    <location>
        <begin position="223"/>
        <end position="262"/>
    </location>
</feature>
<accession>A0ABS2KX59</accession>
<keyword evidence="5 13" id="KW-0863">Zinc-finger</keyword>
<keyword evidence="11" id="KW-0511">Multifunctional enzyme</keyword>
<comment type="similarity">
    <text evidence="1">Belongs to the FPG family.</text>
</comment>
<dbReference type="PROSITE" id="PS51068">
    <property type="entry name" value="FPG_CAT"/>
    <property type="match status" value="1"/>
</dbReference>
<dbReference type="RefSeq" id="WP_204869309.1">
    <property type="nucleotide sequence ID" value="NZ_JAFBBK010000001.1"/>
</dbReference>
<evidence type="ECO:0000256" key="12">
    <source>
        <dbReference type="ARBA" id="ARBA00023295"/>
    </source>
</evidence>
<evidence type="ECO:0000256" key="4">
    <source>
        <dbReference type="ARBA" id="ARBA00022763"/>
    </source>
</evidence>
<dbReference type="Gene3D" id="1.10.8.50">
    <property type="match status" value="1"/>
</dbReference>
<dbReference type="EMBL" id="JAFBBK010000001">
    <property type="protein sequence ID" value="MBM7416519.1"/>
    <property type="molecule type" value="Genomic_DNA"/>
</dbReference>
<evidence type="ECO:0000259" key="14">
    <source>
        <dbReference type="PROSITE" id="PS51066"/>
    </source>
</evidence>
<dbReference type="InterPro" id="IPR012319">
    <property type="entry name" value="FPG_cat"/>
</dbReference>
<keyword evidence="7" id="KW-0862">Zinc</keyword>
<dbReference type="Proteomes" id="UP000703038">
    <property type="component" value="Unassembled WGS sequence"/>
</dbReference>
<keyword evidence="9" id="KW-0234">DNA repair</keyword>
<evidence type="ECO:0000256" key="5">
    <source>
        <dbReference type="ARBA" id="ARBA00022771"/>
    </source>
</evidence>
<evidence type="ECO:0000256" key="9">
    <source>
        <dbReference type="ARBA" id="ARBA00023204"/>
    </source>
</evidence>
<feature type="domain" description="Formamidopyrimidine-DNA glycosylase catalytic" evidence="15">
    <location>
        <begin position="2"/>
        <end position="99"/>
    </location>
</feature>
<keyword evidence="4" id="KW-0227">DNA damage</keyword>
<name>A0ABS2KX59_9NOCA</name>
<dbReference type="SUPFAM" id="SSF81624">
    <property type="entry name" value="N-terminal domain of MutM-like DNA repair proteins"/>
    <property type="match status" value="1"/>
</dbReference>
<evidence type="ECO:0000256" key="11">
    <source>
        <dbReference type="ARBA" id="ARBA00023268"/>
    </source>
</evidence>
<dbReference type="PROSITE" id="PS51066">
    <property type="entry name" value="ZF_FPG_2"/>
    <property type="match status" value="1"/>
</dbReference>
<dbReference type="InterPro" id="IPR035937">
    <property type="entry name" value="FPG_N"/>
</dbReference>
<evidence type="ECO:0000256" key="8">
    <source>
        <dbReference type="ARBA" id="ARBA00023125"/>
    </source>
</evidence>
<comment type="caution">
    <text evidence="16">The sequence shown here is derived from an EMBL/GenBank/DDBJ whole genome shotgun (WGS) entry which is preliminary data.</text>
</comment>
<evidence type="ECO:0000256" key="1">
    <source>
        <dbReference type="ARBA" id="ARBA00009409"/>
    </source>
</evidence>
<dbReference type="InterPro" id="IPR010979">
    <property type="entry name" value="Ribosomal_uS13-like_H2TH"/>
</dbReference>
<evidence type="ECO:0000256" key="2">
    <source>
        <dbReference type="ARBA" id="ARBA00012720"/>
    </source>
</evidence>
<keyword evidence="6" id="KW-0378">Hydrolase</keyword>
<dbReference type="PANTHER" id="PTHR42697">
    <property type="entry name" value="ENDONUCLEASE 8"/>
    <property type="match status" value="1"/>
</dbReference>
<gene>
    <name evidence="16" type="ORF">JOE42_003252</name>
</gene>
<reference evidence="16 17" key="1">
    <citation type="submission" date="2021-01" db="EMBL/GenBank/DDBJ databases">
        <title>Genomics of switchgrass bacterial isolates.</title>
        <authorList>
            <person name="Shade A."/>
        </authorList>
    </citation>
    <scope>NUCLEOTIDE SEQUENCE [LARGE SCALE GENOMIC DNA]</scope>
    <source>
        <strain evidence="16 17">PvP111</strain>
    </source>
</reference>
<sequence length="267" mass="29265">MPEGDTVHALAARLRAALDGRELAEGRLNVPAHATENLAGRTILRHRTHGKHLLTDLDGDLTLHTHLKMTGSWTVTAPGRRLPRRLDPDVRVRLAVRDGPTAYGLLLPVVDFSATRDADAALSYLGPDPLHDDFDAARAAANITRDPRPIVAVLLDQRVMAGPGNLWANELCFLRGLGPWVPACDVDATRLVALTRKAMRHSVSTPRAMQVTTGDTRPGRQHWVAGRAGKPCLRCGTTVRVVPEVPGDPERRRTWWCPHCQPGPERP</sequence>
<dbReference type="InterPro" id="IPR000214">
    <property type="entry name" value="Znf_DNA_glyclase/AP_lyase"/>
</dbReference>
<proteinExistence type="inferred from homology"/>
<dbReference type="SUPFAM" id="SSF57716">
    <property type="entry name" value="Glucocorticoid receptor-like (DNA-binding domain)"/>
    <property type="match status" value="1"/>
</dbReference>
<evidence type="ECO:0000259" key="15">
    <source>
        <dbReference type="PROSITE" id="PS51068"/>
    </source>
</evidence>